<evidence type="ECO:0000313" key="1">
    <source>
        <dbReference type="EMBL" id="JAE35224.1"/>
    </source>
</evidence>
<dbReference type="AlphaFoldDB" id="A0A0A9HHD8"/>
<reference evidence="1" key="2">
    <citation type="journal article" date="2015" name="Data Brief">
        <title>Shoot transcriptome of the giant reed, Arundo donax.</title>
        <authorList>
            <person name="Barrero R.A."/>
            <person name="Guerrero F.D."/>
            <person name="Moolhuijzen P."/>
            <person name="Goolsby J.A."/>
            <person name="Tidwell J."/>
            <person name="Bellgard S.E."/>
            <person name="Bellgard M.I."/>
        </authorList>
    </citation>
    <scope>NUCLEOTIDE SEQUENCE</scope>
    <source>
        <tissue evidence="1">Shoot tissue taken approximately 20 cm above the soil surface</tissue>
    </source>
</reference>
<organism evidence="1">
    <name type="scientific">Arundo donax</name>
    <name type="common">Giant reed</name>
    <name type="synonym">Donax arundinaceus</name>
    <dbReference type="NCBI Taxonomy" id="35708"/>
    <lineage>
        <taxon>Eukaryota</taxon>
        <taxon>Viridiplantae</taxon>
        <taxon>Streptophyta</taxon>
        <taxon>Embryophyta</taxon>
        <taxon>Tracheophyta</taxon>
        <taxon>Spermatophyta</taxon>
        <taxon>Magnoliopsida</taxon>
        <taxon>Liliopsida</taxon>
        <taxon>Poales</taxon>
        <taxon>Poaceae</taxon>
        <taxon>PACMAD clade</taxon>
        <taxon>Arundinoideae</taxon>
        <taxon>Arundineae</taxon>
        <taxon>Arundo</taxon>
    </lineage>
</organism>
<reference evidence="1" key="1">
    <citation type="submission" date="2014-09" db="EMBL/GenBank/DDBJ databases">
        <authorList>
            <person name="Magalhaes I.L.F."/>
            <person name="Oliveira U."/>
            <person name="Santos F.R."/>
            <person name="Vidigal T.H.D.A."/>
            <person name="Brescovit A.D."/>
            <person name="Santos A.J."/>
        </authorList>
    </citation>
    <scope>NUCLEOTIDE SEQUENCE</scope>
    <source>
        <tissue evidence="1">Shoot tissue taken approximately 20 cm above the soil surface</tissue>
    </source>
</reference>
<dbReference type="EMBL" id="GBRH01162672">
    <property type="protein sequence ID" value="JAE35224.1"/>
    <property type="molecule type" value="Transcribed_RNA"/>
</dbReference>
<protein>
    <submittedName>
        <fullName evidence="1">Uncharacterized protein</fullName>
    </submittedName>
</protein>
<proteinExistence type="predicted"/>
<sequence length="27" mass="3252">MQIRKLYHLFNILCYNESYVVMCNNAA</sequence>
<name>A0A0A9HHD8_ARUDO</name>
<accession>A0A0A9HHD8</accession>